<name>A0ABD6E0D8_9EURY</name>
<sequence>MNSDEAILGRCPDCGERIPETWLLVEYEKNDGTDGVWAECPACEDVVAPEESG</sequence>
<dbReference type="EMBL" id="JBHUDP010000020">
    <property type="protein sequence ID" value="MFD1687634.1"/>
    <property type="molecule type" value="Genomic_DNA"/>
</dbReference>
<proteinExistence type="predicted"/>
<organism evidence="2 3">
    <name type="scientific">Halobellus litoreus</name>
    <dbReference type="NCBI Taxonomy" id="755310"/>
    <lineage>
        <taxon>Archaea</taxon>
        <taxon>Methanobacteriati</taxon>
        <taxon>Methanobacteriota</taxon>
        <taxon>Stenosarchaea group</taxon>
        <taxon>Halobacteria</taxon>
        <taxon>Halobacteriales</taxon>
        <taxon>Haloferacaceae</taxon>
        <taxon>Halobellus</taxon>
    </lineage>
</organism>
<dbReference type="RefSeq" id="WP_256309214.1">
    <property type="nucleotide sequence ID" value="NZ_JANHAW010000004.1"/>
</dbReference>
<gene>
    <name evidence="2" type="ORF">ACFSAS_18810</name>
</gene>
<accession>A0ABD6E0D8</accession>
<dbReference type="Pfam" id="PF25207">
    <property type="entry name" value="DUF7837"/>
    <property type="match status" value="1"/>
</dbReference>
<keyword evidence="3" id="KW-1185">Reference proteome</keyword>
<dbReference type="InterPro" id="IPR057159">
    <property type="entry name" value="DUF7837"/>
</dbReference>
<dbReference type="AlphaFoldDB" id="A0ABD6E0D8"/>
<evidence type="ECO:0000313" key="3">
    <source>
        <dbReference type="Proteomes" id="UP001597092"/>
    </source>
</evidence>
<protein>
    <submittedName>
        <fullName evidence="2">Phage terminase large subunit family protein</fullName>
    </submittedName>
</protein>
<dbReference type="Proteomes" id="UP001597092">
    <property type="component" value="Unassembled WGS sequence"/>
</dbReference>
<feature type="domain" description="DUF7837" evidence="1">
    <location>
        <begin position="4"/>
        <end position="50"/>
    </location>
</feature>
<evidence type="ECO:0000259" key="1">
    <source>
        <dbReference type="Pfam" id="PF25207"/>
    </source>
</evidence>
<evidence type="ECO:0000313" key="2">
    <source>
        <dbReference type="EMBL" id="MFD1687634.1"/>
    </source>
</evidence>
<reference evidence="2 3" key="1">
    <citation type="journal article" date="2019" name="Int. J. Syst. Evol. Microbiol.">
        <title>The Global Catalogue of Microorganisms (GCM) 10K type strain sequencing project: providing services to taxonomists for standard genome sequencing and annotation.</title>
        <authorList>
            <consortium name="The Broad Institute Genomics Platform"/>
            <consortium name="The Broad Institute Genome Sequencing Center for Infectious Disease"/>
            <person name="Wu L."/>
            <person name="Ma J."/>
        </authorList>
    </citation>
    <scope>NUCLEOTIDE SEQUENCE [LARGE SCALE GENOMIC DNA]</scope>
    <source>
        <strain evidence="2 3">CGMCC 1.10387</strain>
    </source>
</reference>
<comment type="caution">
    <text evidence="2">The sequence shown here is derived from an EMBL/GenBank/DDBJ whole genome shotgun (WGS) entry which is preliminary data.</text>
</comment>